<feature type="domain" description="PH" evidence="3">
    <location>
        <begin position="1"/>
        <end position="89"/>
    </location>
</feature>
<name>A0A8S1UCF7_9CILI</name>
<protein>
    <recommendedName>
        <fullName evidence="3">PH domain-containing protein</fullName>
    </recommendedName>
</protein>
<evidence type="ECO:0000259" key="3">
    <source>
        <dbReference type="PROSITE" id="PS50003"/>
    </source>
</evidence>
<dbReference type="GO" id="GO:0120009">
    <property type="term" value="P:intermembrane lipid transfer"/>
    <property type="evidence" value="ECO:0007669"/>
    <property type="project" value="UniProtKB-ARBA"/>
</dbReference>
<dbReference type="PANTHER" id="PTHR10972:SF205">
    <property type="entry name" value="OXYSTEROL-BINDING PROTEIN 1"/>
    <property type="match status" value="1"/>
</dbReference>
<dbReference type="PROSITE" id="PS50003">
    <property type="entry name" value="PH_DOMAIN"/>
    <property type="match status" value="1"/>
</dbReference>
<dbReference type="InterPro" id="IPR001849">
    <property type="entry name" value="PH_domain"/>
</dbReference>
<dbReference type="Proteomes" id="UP000689195">
    <property type="component" value="Unassembled WGS sequence"/>
</dbReference>
<reference evidence="4" key="1">
    <citation type="submission" date="2021-01" db="EMBL/GenBank/DDBJ databases">
        <authorList>
            <consortium name="Genoscope - CEA"/>
            <person name="William W."/>
        </authorList>
    </citation>
    <scope>NUCLEOTIDE SEQUENCE</scope>
</reference>
<dbReference type="OrthoDB" id="309527at2759"/>
<dbReference type="FunFam" id="2.40.160.120:FF:000001">
    <property type="entry name" value="Oxysterol-binding protein"/>
    <property type="match status" value="1"/>
</dbReference>
<evidence type="ECO:0000256" key="2">
    <source>
        <dbReference type="RuleBase" id="RU003844"/>
    </source>
</evidence>
<dbReference type="InterPro" id="IPR000648">
    <property type="entry name" value="Oxysterol-bd"/>
</dbReference>
<dbReference type="PROSITE" id="PS01013">
    <property type="entry name" value="OSBP"/>
    <property type="match status" value="1"/>
</dbReference>
<gene>
    <name evidence="4" type="ORF">PPENT_87.1.T0380148</name>
</gene>
<dbReference type="AlphaFoldDB" id="A0A8S1UCF7"/>
<dbReference type="GO" id="GO:0005829">
    <property type="term" value="C:cytosol"/>
    <property type="evidence" value="ECO:0007669"/>
    <property type="project" value="TreeGrafter"/>
</dbReference>
<dbReference type="PANTHER" id="PTHR10972">
    <property type="entry name" value="OXYSTEROL-BINDING PROTEIN-RELATED"/>
    <property type="match status" value="1"/>
</dbReference>
<dbReference type="InterPro" id="IPR018494">
    <property type="entry name" value="Oxysterol-bd_CS"/>
</dbReference>
<comment type="caution">
    <text evidence="4">The sequence shown here is derived from an EMBL/GenBank/DDBJ whole genome shotgun (WGS) entry which is preliminary data.</text>
</comment>
<dbReference type="Pfam" id="PF01237">
    <property type="entry name" value="Oxysterol_BP"/>
    <property type="match status" value="1"/>
</dbReference>
<dbReference type="EMBL" id="CAJJDO010000038">
    <property type="protein sequence ID" value="CAD8162605.1"/>
    <property type="molecule type" value="Genomic_DNA"/>
</dbReference>
<evidence type="ECO:0000313" key="5">
    <source>
        <dbReference type="Proteomes" id="UP000689195"/>
    </source>
</evidence>
<dbReference type="GO" id="GO:0016020">
    <property type="term" value="C:membrane"/>
    <property type="evidence" value="ECO:0007669"/>
    <property type="project" value="TreeGrafter"/>
</dbReference>
<dbReference type="GO" id="GO:0032934">
    <property type="term" value="F:sterol binding"/>
    <property type="evidence" value="ECO:0007669"/>
    <property type="project" value="TreeGrafter"/>
</dbReference>
<proteinExistence type="inferred from homology"/>
<dbReference type="Pfam" id="PF00169">
    <property type="entry name" value="PH"/>
    <property type="match status" value="1"/>
</dbReference>
<sequence length="605" mass="71121">MEGYLLKWTNIQKKWQPSYFILYDDILTFCEQKGSNVEGKVSLKISVIFTVEDDPFVIMIQSGTNELKLKANSQTQFGDWLNALKIAQESSQKNKVQNFESQINDLLSKIWVTFAAFDETLNTLQINCSQIQYEITTKLYNLGQNLKTFLTLGFTLLEQEKERFINDDDSVYENFNQKQIVIPINKIQKQIQMKVQEFDISQKTQSLQSILESIKHTQPIKYKNLINSPVYTQIHITDEPERTHLPYKQDPKEKFCILPFLKSCIGKDLTRIPFPLIFHQPMSVLQLIVQQFAYFDQIKKASQCDDSCKRMCHIIAFTLSRCTSSLDNQKKPFNPLLGETFEFLTPDYCIVCEQVSHHPPISAVHCEGRDFKFWAQNDSQIGFGGTNIKITMIGKSHLYLRKYKEHYSFDMPNMLVKNLIFGERYFEHVGKIKYINHQTGDIGIVDLREYGEGQNFTQVNAEVRDCNQNLRYKITGFYNSSLYVGDELLWQRIIPGQEAYYYYNYIPLMMQANYLNKQTLLEIPCTDSRLRPDIAALENGWKELGQNEKVRIEEKQRERRRIMDQRKEVHIPKFFEIKEDIDTKTKGYVYKGNYWTEKHEVMDIF</sequence>
<accession>A0A8S1UCF7</accession>
<keyword evidence="5" id="KW-1185">Reference proteome</keyword>
<dbReference type="SMART" id="SM00233">
    <property type="entry name" value="PH"/>
    <property type="match status" value="1"/>
</dbReference>
<evidence type="ECO:0000313" key="4">
    <source>
        <dbReference type="EMBL" id="CAD8162605.1"/>
    </source>
</evidence>
<comment type="similarity">
    <text evidence="1 2">Belongs to the OSBP family.</text>
</comment>
<evidence type="ECO:0000256" key="1">
    <source>
        <dbReference type="ARBA" id="ARBA00008842"/>
    </source>
</evidence>
<organism evidence="4 5">
    <name type="scientific">Paramecium pentaurelia</name>
    <dbReference type="NCBI Taxonomy" id="43138"/>
    <lineage>
        <taxon>Eukaryota</taxon>
        <taxon>Sar</taxon>
        <taxon>Alveolata</taxon>
        <taxon>Ciliophora</taxon>
        <taxon>Intramacronucleata</taxon>
        <taxon>Oligohymenophorea</taxon>
        <taxon>Peniculida</taxon>
        <taxon>Parameciidae</taxon>
        <taxon>Paramecium</taxon>
    </lineage>
</organism>